<dbReference type="InterPro" id="IPR036390">
    <property type="entry name" value="WH_DNA-bd_sf"/>
</dbReference>
<evidence type="ECO:0000256" key="12">
    <source>
        <dbReference type="ARBA" id="ARBA00023172"/>
    </source>
</evidence>
<keyword evidence="12" id="KW-0233">DNA recombination</keyword>
<feature type="domain" description="Helicase ATP-binding" evidence="18">
    <location>
        <begin position="28"/>
        <end position="197"/>
    </location>
</feature>
<dbReference type="PANTHER" id="PTHR13710">
    <property type="entry name" value="DNA HELICASE RECQ FAMILY MEMBER"/>
    <property type="match status" value="1"/>
</dbReference>
<keyword evidence="11" id="KW-0238">DNA-binding</keyword>
<keyword evidence="9" id="KW-0862">Zinc</keyword>
<name>A0A1I6AX37_9BACI</name>
<dbReference type="EC" id="5.6.2.4" evidence="16"/>
<dbReference type="Gene3D" id="1.10.150.80">
    <property type="entry name" value="HRDC domain"/>
    <property type="match status" value="1"/>
</dbReference>
<keyword evidence="7" id="KW-0378">Hydrolase</keyword>
<dbReference type="EMBL" id="FOXX01000007">
    <property type="protein sequence ID" value="SFQ73281.1"/>
    <property type="molecule type" value="Genomic_DNA"/>
</dbReference>
<dbReference type="SUPFAM" id="SSF46785">
    <property type="entry name" value="Winged helix' DNA-binding domain"/>
    <property type="match status" value="1"/>
</dbReference>
<dbReference type="Pfam" id="PF00570">
    <property type="entry name" value="HRDC"/>
    <property type="match status" value="1"/>
</dbReference>
<evidence type="ECO:0000256" key="10">
    <source>
        <dbReference type="ARBA" id="ARBA00022840"/>
    </source>
</evidence>
<dbReference type="InterPro" id="IPR002121">
    <property type="entry name" value="HRDC_dom"/>
</dbReference>
<evidence type="ECO:0000256" key="3">
    <source>
        <dbReference type="ARBA" id="ARBA00005446"/>
    </source>
</evidence>
<sequence length="710" mass="81439">MVELKNAENMLLKHFGYETFRPGQEGVITSILEKRNTLGIMPTGGGKSICYQIPALLFEGITLVISPLISLMKDQVDALNSIHIPATFLNSSLSYEEISNIMWEIENGIYKIVYVAPERFESLEFVTWLEKLPLTFIAFDEAHCISKWGHDFRPSYRSIVNRIFSLPQNVVVAALTATATEEVMKDICTLLSIEKEDTYVTGFARENLSFQVLRGVDKQKYLLQYIENHQKEVGIIYVASRKLCDQLSILLTKKGIKARAYHAGLSDVERQEAQNDFIYDNCQVIVATNAFGMGIDKSNVRYVIHYNMPKNIENYYQEAGRAGRDGEESECILLFHSQDVSVQKFLIEQSTSAERQQQEYENLQTIVQYCHTEQCLQSYILSYFQGKEDQSTCGKCSNCLDTGEKIDITKEALMIISCVKRMKERFGVTLVAQVLKGSKNKKILQFNFQTLSTYGLMKEKTEKQISSLIHYLLAEKYLLLTNHQYPTVYIGEKGYSLLQGKETVWKREIETKTAPEQMIDEQLFERLRTLRKEIADEKGYPPYLIFADGTLKDFSRYYPTTKEAFLNMNGVGEVKFERYGQPFLEAISAFVLENNITPIQKLSDTPSSKQETGDQKSYVVSYDLFQQGHDTKTIAKERSMTKQTVEKHILRAVEEGYPMEWDKIFTGEQEEAILTAIEKVGTERLKPIKEELPASIEYFMIQSVLCKHKL</sequence>
<evidence type="ECO:0000256" key="8">
    <source>
        <dbReference type="ARBA" id="ARBA00022806"/>
    </source>
</evidence>
<comment type="similarity">
    <text evidence="3">Belongs to the helicase family. RecQ subfamily.</text>
</comment>
<dbReference type="Pfam" id="PF09382">
    <property type="entry name" value="RQC"/>
    <property type="match status" value="1"/>
</dbReference>
<dbReference type="NCBIfam" id="TIGR00614">
    <property type="entry name" value="recQ_fam"/>
    <property type="match status" value="1"/>
</dbReference>
<evidence type="ECO:0000256" key="15">
    <source>
        <dbReference type="ARBA" id="ARBA00034617"/>
    </source>
</evidence>
<dbReference type="InterPro" id="IPR004589">
    <property type="entry name" value="DNA_helicase_ATP-dep_RecQ"/>
</dbReference>
<evidence type="ECO:0000313" key="20">
    <source>
        <dbReference type="EMBL" id="SFQ73281.1"/>
    </source>
</evidence>
<dbReference type="RefSeq" id="WP_201030241.1">
    <property type="nucleotide sequence ID" value="NZ_FOXX01000007.1"/>
</dbReference>
<dbReference type="InterPro" id="IPR018982">
    <property type="entry name" value="RQC_domain"/>
</dbReference>
<keyword evidence="13" id="KW-0234">DNA repair</keyword>
<feature type="domain" description="HRDC" evidence="17">
    <location>
        <begin position="517"/>
        <end position="597"/>
    </location>
</feature>
<keyword evidence="21" id="KW-1185">Reference proteome</keyword>
<dbReference type="SMART" id="SM00341">
    <property type="entry name" value="HRDC"/>
    <property type="match status" value="1"/>
</dbReference>
<evidence type="ECO:0000256" key="14">
    <source>
        <dbReference type="ARBA" id="ARBA00023235"/>
    </source>
</evidence>
<reference evidence="20 21" key="1">
    <citation type="submission" date="2016-10" db="EMBL/GenBank/DDBJ databases">
        <authorList>
            <person name="Varghese N."/>
            <person name="Submissions S."/>
        </authorList>
    </citation>
    <scope>NUCLEOTIDE SEQUENCE [LARGE SCALE GENOMIC DNA]</scope>
    <source>
        <strain evidence="20 21">DSM 13796</strain>
    </source>
</reference>
<evidence type="ECO:0000259" key="19">
    <source>
        <dbReference type="PROSITE" id="PS51194"/>
    </source>
</evidence>
<dbReference type="InterPro" id="IPR011545">
    <property type="entry name" value="DEAD/DEAH_box_helicase_dom"/>
</dbReference>
<dbReference type="PROSITE" id="PS51194">
    <property type="entry name" value="HELICASE_CTER"/>
    <property type="match status" value="1"/>
</dbReference>
<evidence type="ECO:0000256" key="6">
    <source>
        <dbReference type="ARBA" id="ARBA00022763"/>
    </source>
</evidence>
<keyword evidence="14" id="KW-0413">Isomerase</keyword>
<dbReference type="Proteomes" id="UP000182762">
    <property type="component" value="Unassembled WGS sequence"/>
</dbReference>
<comment type="catalytic activity">
    <reaction evidence="15">
        <text>Couples ATP hydrolysis with the unwinding of duplex DNA by translocating in the 3'-5' direction.</text>
        <dbReference type="EC" id="5.6.2.4"/>
    </reaction>
</comment>
<dbReference type="Pfam" id="PF00271">
    <property type="entry name" value="Helicase_C"/>
    <property type="match status" value="1"/>
</dbReference>
<dbReference type="InterPro" id="IPR027417">
    <property type="entry name" value="P-loop_NTPase"/>
</dbReference>
<dbReference type="InterPro" id="IPR032284">
    <property type="entry name" value="RecQ_Zn-bd"/>
</dbReference>
<evidence type="ECO:0000256" key="2">
    <source>
        <dbReference type="ARBA" id="ARBA00001947"/>
    </source>
</evidence>
<dbReference type="CDD" id="cd18794">
    <property type="entry name" value="SF2_C_RecQ"/>
    <property type="match status" value="1"/>
</dbReference>
<evidence type="ECO:0000256" key="7">
    <source>
        <dbReference type="ARBA" id="ARBA00022801"/>
    </source>
</evidence>
<dbReference type="SMART" id="SM00956">
    <property type="entry name" value="RQC"/>
    <property type="match status" value="1"/>
</dbReference>
<evidence type="ECO:0000256" key="11">
    <source>
        <dbReference type="ARBA" id="ARBA00023125"/>
    </source>
</evidence>
<dbReference type="PROSITE" id="PS51192">
    <property type="entry name" value="HELICASE_ATP_BIND_1"/>
    <property type="match status" value="1"/>
</dbReference>
<evidence type="ECO:0000256" key="5">
    <source>
        <dbReference type="ARBA" id="ARBA00022741"/>
    </source>
</evidence>
<gene>
    <name evidence="20" type="ORF">SAMN02745910_03105</name>
</gene>
<dbReference type="PROSITE" id="PS50967">
    <property type="entry name" value="HRDC"/>
    <property type="match status" value="1"/>
</dbReference>
<evidence type="ECO:0000259" key="17">
    <source>
        <dbReference type="PROSITE" id="PS50967"/>
    </source>
</evidence>
<dbReference type="SMART" id="SM00490">
    <property type="entry name" value="HELICc"/>
    <property type="match status" value="1"/>
</dbReference>
<dbReference type="SMART" id="SM00487">
    <property type="entry name" value="DEXDc"/>
    <property type="match status" value="1"/>
</dbReference>
<keyword evidence="4" id="KW-0479">Metal-binding</keyword>
<dbReference type="InterPro" id="IPR006293">
    <property type="entry name" value="DNA_helicase_ATP-dep_RecQ_bac"/>
</dbReference>
<keyword evidence="5" id="KW-0547">Nucleotide-binding</keyword>
<evidence type="ECO:0000256" key="1">
    <source>
        <dbReference type="ARBA" id="ARBA00001946"/>
    </source>
</evidence>
<dbReference type="PANTHER" id="PTHR13710:SF105">
    <property type="entry name" value="ATP-DEPENDENT DNA HELICASE Q1"/>
    <property type="match status" value="1"/>
</dbReference>
<protein>
    <recommendedName>
        <fullName evidence="16">DNA helicase RecQ</fullName>
        <ecNumber evidence="16">5.6.2.4</ecNumber>
    </recommendedName>
</protein>
<comment type="cofactor">
    <cofactor evidence="2">
        <name>Zn(2+)</name>
        <dbReference type="ChEBI" id="CHEBI:29105"/>
    </cofactor>
</comment>
<accession>A0A1I6AX37</accession>
<evidence type="ECO:0000256" key="13">
    <source>
        <dbReference type="ARBA" id="ARBA00023204"/>
    </source>
</evidence>
<dbReference type="SUPFAM" id="SSF52540">
    <property type="entry name" value="P-loop containing nucleoside triphosphate hydrolases"/>
    <property type="match status" value="1"/>
</dbReference>
<feature type="domain" description="Helicase C-terminal" evidence="19">
    <location>
        <begin position="221"/>
        <end position="367"/>
    </location>
</feature>
<proteinExistence type="inferred from homology"/>
<organism evidence="20 21">
    <name type="scientific">Priestia endophytica DSM 13796</name>
    <dbReference type="NCBI Taxonomy" id="1121089"/>
    <lineage>
        <taxon>Bacteria</taxon>
        <taxon>Bacillati</taxon>
        <taxon>Bacillota</taxon>
        <taxon>Bacilli</taxon>
        <taxon>Bacillales</taxon>
        <taxon>Bacillaceae</taxon>
        <taxon>Priestia</taxon>
    </lineage>
</organism>
<comment type="caution">
    <text evidence="20">The sequence shown here is derived from an EMBL/GenBank/DDBJ whole genome shotgun (WGS) entry which is preliminary data.</text>
</comment>
<dbReference type="CDD" id="cd17920">
    <property type="entry name" value="DEXHc_RecQ"/>
    <property type="match status" value="1"/>
</dbReference>
<dbReference type="InterPro" id="IPR010997">
    <property type="entry name" value="HRDC-like_sf"/>
</dbReference>
<dbReference type="Pfam" id="PF16124">
    <property type="entry name" value="RecQ_Zn_bind"/>
    <property type="match status" value="1"/>
</dbReference>
<keyword evidence="8" id="KW-0347">Helicase</keyword>
<dbReference type="InterPro" id="IPR014001">
    <property type="entry name" value="Helicase_ATP-bd"/>
</dbReference>
<keyword evidence="6" id="KW-0227">DNA damage</keyword>
<dbReference type="GeneID" id="93711724"/>
<dbReference type="Gene3D" id="1.10.10.10">
    <property type="entry name" value="Winged helix-like DNA-binding domain superfamily/Winged helix DNA-binding domain"/>
    <property type="match status" value="1"/>
</dbReference>
<dbReference type="SUPFAM" id="SSF47819">
    <property type="entry name" value="HRDC-like"/>
    <property type="match status" value="1"/>
</dbReference>
<dbReference type="InterPro" id="IPR001650">
    <property type="entry name" value="Helicase_C-like"/>
</dbReference>
<dbReference type="Gene3D" id="3.40.50.300">
    <property type="entry name" value="P-loop containing nucleotide triphosphate hydrolases"/>
    <property type="match status" value="2"/>
</dbReference>
<evidence type="ECO:0000313" key="21">
    <source>
        <dbReference type="Proteomes" id="UP000182762"/>
    </source>
</evidence>
<dbReference type="Pfam" id="PF14493">
    <property type="entry name" value="HTH_40"/>
    <property type="match status" value="1"/>
</dbReference>
<comment type="cofactor">
    <cofactor evidence="1">
        <name>Mg(2+)</name>
        <dbReference type="ChEBI" id="CHEBI:18420"/>
    </cofactor>
</comment>
<evidence type="ECO:0000256" key="16">
    <source>
        <dbReference type="NCBIfam" id="TIGR01389"/>
    </source>
</evidence>
<dbReference type="NCBIfam" id="TIGR01389">
    <property type="entry name" value="recQ"/>
    <property type="match status" value="1"/>
</dbReference>
<dbReference type="InterPro" id="IPR029491">
    <property type="entry name" value="Helicase_HTH"/>
</dbReference>
<dbReference type="InterPro" id="IPR044876">
    <property type="entry name" value="HRDC_dom_sf"/>
</dbReference>
<evidence type="ECO:0000256" key="4">
    <source>
        <dbReference type="ARBA" id="ARBA00022723"/>
    </source>
</evidence>
<keyword evidence="10" id="KW-0067">ATP-binding</keyword>
<evidence type="ECO:0000259" key="18">
    <source>
        <dbReference type="PROSITE" id="PS51192"/>
    </source>
</evidence>
<dbReference type="InterPro" id="IPR036388">
    <property type="entry name" value="WH-like_DNA-bd_sf"/>
</dbReference>
<evidence type="ECO:0000256" key="9">
    <source>
        <dbReference type="ARBA" id="ARBA00022833"/>
    </source>
</evidence>
<dbReference type="Pfam" id="PF00270">
    <property type="entry name" value="DEAD"/>
    <property type="match status" value="1"/>
</dbReference>